<reference evidence="1 2" key="1">
    <citation type="submission" date="2016-04" db="EMBL/GenBank/DDBJ databases">
        <title>Draft Genome Sequences of Staphylococcus capitis Strain H36, S. capitis Strain H65, S. cohnii Strain H62, S. hominis Strain H69, Mycobacterium iranicum Strain H39, Plantibacter sp. Strain H53, Pseudomonas oryzihabitans Strain H72, and Microbacterium sp. Strain H83, isolated from residential settings.</title>
        <authorList>
            <person name="Lymperopoulou D."/>
            <person name="Adams R.I."/>
            <person name="Lindow S."/>
            <person name="Coil D.A."/>
            <person name="Jospin G."/>
            <person name="Eisen J.A."/>
        </authorList>
    </citation>
    <scope>NUCLEOTIDE SEQUENCE [LARGE SCALE GENOMIC DNA]</scope>
    <source>
        <strain evidence="1 2">H39</strain>
    </source>
</reference>
<dbReference type="InterPro" id="IPR025358">
    <property type="entry name" value="DUF4262"/>
</dbReference>
<name>A0A178M2W8_MYCIR</name>
<dbReference type="EMBL" id="LWCS01000002">
    <property type="protein sequence ID" value="OAN41806.1"/>
    <property type="molecule type" value="Genomic_DNA"/>
</dbReference>
<dbReference type="AlphaFoldDB" id="A0A178M2W8"/>
<evidence type="ECO:0000313" key="2">
    <source>
        <dbReference type="Proteomes" id="UP000078396"/>
    </source>
</evidence>
<accession>A0A178M2W8</accession>
<dbReference type="RefSeq" id="WP_064280008.1">
    <property type="nucleotide sequence ID" value="NZ_LWCS01000002.1"/>
</dbReference>
<proteinExistence type="predicted"/>
<dbReference type="Proteomes" id="UP000078396">
    <property type="component" value="Unassembled WGS sequence"/>
</dbReference>
<protein>
    <recommendedName>
        <fullName evidence="3">DUF4262 domain-containing protein</fullName>
    </recommendedName>
</protein>
<dbReference type="OrthoDB" id="511192at2"/>
<dbReference type="Pfam" id="PF14081">
    <property type="entry name" value="DUF4262"/>
    <property type="match status" value="1"/>
</dbReference>
<gene>
    <name evidence="1" type="ORF">A4X20_02865</name>
</gene>
<comment type="caution">
    <text evidence="1">The sequence shown here is derived from an EMBL/GenBank/DDBJ whole genome shotgun (WGS) entry which is preliminary data.</text>
</comment>
<evidence type="ECO:0000313" key="1">
    <source>
        <dbReference type="EMBL" id="OAN41806.1"/>
    </source>
</evidence>
<organism evidence="1 2">
    <name type="scientific">Mycolicibacterium iranicum</name>
    <name type="common">Mycobacterium iranicum</name>
    <dbReference type="NCBI Taxonomy" id="912594"/>
    <lineage>
        <taxon>Bacteria</taxon>
        <taxon>Bacillati</taxon>
        <taxon>Actinomycetota</taxon>
        <taxon>Actinomycetes</taxon>
        <taxon>Mycobacteriales</taxon>
        <taxon>Mycobacteriaceae</taxon>
        <taxon>Mycolicibacterium</taxon>
    </lineage>
</organism>
<evidence type="ECO:0008006" key="3">
    <source>
        <dbReference type="Google" id="ProtNLM"/>
    </source>
</evidence>
<sequence>MCWHCDHPNGTAEEYLQELRAIIRDHGWVVQYVESDKRPFAYTVGLHSRGLPELMMTGLSPDVACRVLNSIGHMIVDEGTALAPAVHIDYEDRFLIEVVEVEHPDVHLKFAVDLFGPNIRALQLVWADDRGRWPWDAGWGHGRRRQPVLGRRAEWPNSAA</sequence>